<feature type="signal peptide" evidence="1">
    <location>
        <begin position="1"/>
        <end position="22"/>
    </location>
</feature>
<keyword evidence="3" id="KW-1185">Reference proteome</keyword>
<comment type="caution">
    <text evidence="2">The sequence shown here is derived from an EMBL/GenBank/DDBJ whole genome shotgun (WGS) entry which is preliminary data.</text>
</comment>
<dbReference type="PROSITE" id="PS51257">
    <property type="entry name" value="PROKAR_LIPOPROTEIN"/>
    <property type="match status" value="1"/>
</dbReference>
<reference evidence="2 3" key="1">
    <citation type="submission" date="2024-03" db="EMBL/GenBank/DDBJ databases">
        <title>A high-quality draft genome sequence of Diaporthe vaccinii, a causative agent of upright dieback and viscid rot disease in cranberry plants.</title>
        <authorList>
            <person name="Sarrasin M."/>
            <person name="Lang B.F."/>
            <person name="Burger G."/>
        </authorList>
    </citation>
    <scope>NUCLEOTIDE SEQUENCE [LARGE SCALE GENOMIC DNA]</scope>
    <source>
        <strain evidence="2 3">IS7</strain>
    </source>
</reference>
<protein>
    <recommendedName>
        <fullName evidence="4">Lipoprotein</fullName>
    </recommendedName>
</protein>
<feature type="chain" id="PRO_5045207605" description="Lipoprotein" evidence="1">
    <location>
        <begin position="23"/>
        <end position="213"/>
    </location>
</feature>
<dbReference type="EMBL" id="JBAWTH010000055">
    <property type="protein sequence ID" value="KAL2281692.1"/>
    <property type="molecule type" value="Genomic_DNA"/>
</dbReference>
<evidence type="ECO:0000313" key="2">
    <source>
        <dbReference type="EMBL" id="KAL2281692.1"/>
    </source>
</evidence>
<organism evidence="2 3">
    <name type="scientific">Diaporthe vaccinii</name>
    <dbReference type="NCBI Taxonomy" id="105482"/>
    <lineage>
        <taxon>Eukaryota</taxon>
        <taxon>Fungi</taxon>
        <taxon>Dikarya</taxon>
        <taxon>Ascomycota</taxon>
        <taxon>Pezizomycotina</taxon>
        <taxon>Sordariomycetes</taxon>
        <taxon>Sordariomycetidae</taxon>
        <taxon>Diaporthales</taxon>
        <taxon>Diaporthaceae</taxon>
        <taxon>Diaporthe</taxon>
        <taxon>Diaporthe eres species complex</taxon>
    </lineage>
</organism>
<dbReference type="Proteomes" id="UP001600888">
    <property type="component" value="Unassembled WGS sequence"/>
</dbReference>
<evidence type="ECO:0000313" key="3">
    <source>
        <dbReference type="Proteomes" id="UP001600888"/>
    </source>
</evidence>
<accession>A0ABR4EGV7</accession>
<evidence type="ECO:0000256" key="1">
    <source>
        <dbReference type="SAM" id="SignalP"/>
    </source>
</evidence>
<gene>
    <name evidence="2" type="ORF">FJTKL_11376</name>
</gene>
<sequence>MFSRSFQVIFLALNIFLSIISCAPVRPFAHLTMSQGNQAYSMESETDETGNRWVFNVYADGYKKVDAEGRAEAINTLMVNKQSKRLTVVKAMNGLDTTEPRLKMRQVLKECWTKTGLAPSDLKEVLGYNVENANMQQATADCRAGMGLKATDSFTVSGAETVAAKKTCWDKLGTTVFSSSIRGSIKGFDINKELISINVQSGSGVDHVYYEFS</sequence>
<evidence type="ECO:0008006" key="4">
    <source>
        <dbReference type="Google" id="ProtNLM"/>
    </source>
</evidence>
<proteinExistence type="predicted"/>
<keyword evidence="1" id="KW-0732">Signal</keyword>
<name>A0ABR4EGV7_9PEZI</name>